<feature type="domain" description="C2H2-type" evidence="10">
    <location>
        <begin position="273"/>
        <end position="300"/>
    </location>
</feature>
<dbReference type="OrthoDB" id="6277246at2759"/>
<sequence>MFLCQEKSKKKRLQKPNILRRNPKTFKSINKDLELIREKHVDASLLLETDPKNGSKEGHNMKTSSEVNDVKIKSFDLSEVEPKQTCLIPIHSDITDIQPSLNIDSFLIRHSEGQNIPFKKNKQNADSSHDKVCLAFIDDSNPFIVGNCRHLKEFCSSEKINFSSIIPQTFNERTETVHSDNENMRFSIDGISQSRTKYKCDVGDCVKVFLSEEKLFKHKNTHNKVCRIARPSVFECPVKNSSKLEVTCQELFLVKEELIKHINEDHSLDDAAFKCDVCERRFFWASGLRAHKRSHVERASFACPWPECGRVFRHACRLREHSRAHTGAKPYHCTYPNCGWSFRTASKLLRHSRRHTGDRRHTCVQCGRAFLRREHLRDHEARHHTLEDTSIAVQDNDTCDINKAKKHKPMKKSDKSTAKVKRKQNTCNAESDPERLLKKTGQKFMVELWEGNQIKLLDEQSVALPDMNDMRMVSLDGPPKSGEVKDSLLGPGSCEDFVTYPEEGKDLVISHGDREFVITTTEDFVIQAREEGEDLVITSQFEEERNFVLTSGPDDLVITGEEVKDDHAARTHCTWPLRKADYNSDDYVLEDDVQVEQLEGSESNVFTVRSDLFLHGSVFHNDDSEQMCSAVRASVSERVLDSELMLDAPSVHLAQEELYTDAVDESSFRVLLLSGEELT</sequence>
<feature type="domain" description="C2H2-type" evidence="10">
    <location>
        <begin position="331"/>
        <end position="360"/>
    </location>
</feature>
<evidence type="ECO:0000313" key="12">
    <source>
        <dbReference type="Proteomes" id="UP000663880"/>
    </source>
</evidence>
<accession>A0A821P3N4</accession>
<evidence type="ECO:0000256" key="2">
    <source>
        <dbReference type="ARBA" id="ARBA00022723"/>
    </source>
</evidence>
<dbReference type="InterPro" id="IPR051061">
    <property type="entry name" value="Zinc_finger_trans_reg"/>
</dbReference>
<evidence type="ECO:0000256" key="4">
    <source>
        <dbReference type="ARBA" id="ARBA00022833"/>
    </source>
</evidence>
<dbReference type="InterPro" id="IPR036236">
    <property type="entry name" value="Znf_C2H2_sf"/>
</dbReference>
<keyword evidence="2" id="KW-0479">Metal-binding</keyword>
<dbReference type="Pfam" id="PF00096">
    <property type="entry name" value="zf-C2H2"/>
    <property type="match status" value="1"/>
</dbReference>
<dbReference type="GO" id="GO:0005634">
    <property type="term" value="C:nucleus"/>
    <property type="evidence" value="ECO:0007669"/>
    <property type="project" value="UniProtKB-SubCell"/>
</dbReference>
<name>A0A821P3N4_9NEOP</name>
<dbReference type="Gene3D" id="3.30.160.60">
    <property type="entry name" value="Classic Zinc Finger"/>
    <property type="match status" value="4"/>
</dbReference>
<keyword evidence="4" id="KW-0862">Zinc</keyword>
<evidence type="ECO:0000313" key="11">
    <source>
        <dbReference type="EMBL" id="CAF4796111.1"/>
    </source>
</evidence>
<feature type="domain" description="C2H2-type" evidence="10">
    <location>
        <begin position="361"/>
        <end position="389"/>
    </location>
</feature>
<feature type="domain" description="C2H2-type" evidence="10">
    <location>
        <begin position="198"/>
        <end position="222"/>
    </location>
</feature>
<dbReference type="PROSITE" id="PS00028">
    <property type="entry name" value="ZINC_FINGER_C2H2_1"/>
    <property type="match status" value="5"/>
</dbReference>
<gene>
    <name evidence="11" type="ORF">PMACD_LOCUS3160</name>
</gene>
<dbReference type="Proteomes" id="UP000663880">
    <property type="component" value="Unassembled WGS sequence"/>
</dbReference>
<evidence type="ECO:0000259" key="10">
    <source>
        <dbReference type="PROSITE" id="PS50157"/>
    </source>
</evidence>
<keyword evidence="5" id="KW-0805">Transcription regulation</keyword>
<evidence type="ECO:0000256" key="7">
    <source>
        <dbReference type="ARBA" id="ARBA00023242"/>
    </source>
</evidence>
<proteinExistence type="predicted"/>
<reference evidence="11" key="1">
    <citation type="submission" date="2021-02" db="EMBL/GenBank/DDBJ databases">
        <authorList>
            <person name="Steward A R."/>
        </authorList>
    </citation>
    <scope>NUCLEOTIDE SEQUENCE</scope>
</reference>
<dbReference type="InterPro" id="IPR013087">
    <property type="entry name" value="Znf_C2H2_type"/>
</dbReference>
<feature type="region of interest" description="Disordered" evidence="9">
    <location>
        <begin position="402"/>
        <end position="432"/>
    </location>
</feature>
<dbReference type="PROSITE" id="PS50157">
    <property type="entry name" value="ZINC_FINGER_C2H2_2"/>
    <property type="match status" value="5"/>
</dbReference>
<dbReference type="SMART" id="SM00355">
    <property type="entry name" value="ZnF_C2H2"/>
    <property type="match status" value="6"/>
</dbReference>
<comment type="caution">
    <text evidence="11">The sequence shown here is derived from an EMBL/GenBank/DDBJ whole genome shotgun (WGS) entry which is preliminary data.</text>
</comment>
<evidence type="ECO:0000256" key="3">
    <source>
        <dbReference type="ARBA" id="ARBA00022771"/>
    </source>
</evidence>
<dbReference type="GO" id="GO:0006357">
    <property type="term" value="P:regulation of transcription by RNA polymerase II"/>
    <property type="evidence" value="ECO:0007669"/>
    <property type="project" value="TreeGrafter"/>
</dbReference>
<evidence type="ECO:0000256" key="6">
    <source>
        <dbReference type="ARBA" id="ARBA00023163"/>
    </source>
</evidence>
<keyword evidence="6" id="KW-0804">Transcription</keyword>
<keyword evidence="7" id="KW-0539">Nucleus</keyword>
<evidence type="ECO:0000256" key="5">
    <source>
        <dbReference type="ARBA" id="ARBA00023015"/>
    </source>
</evidence>
<feature type="domain" description="C2H2-type" evidence="10">
    <location>
        <begin position="301"/>
        <end position="330"/>
    </location>
</feature>
<dbReference type="GO" id="GO:0008270">
    <property type="term" value="F:zinc ion binding"/>
    <property type="evidence" value="ECO:0007669"/>
    <property type="project" value="UniProtKB-KW"/>
</dbReference>
<dbReference type="FunFam" id="3.30.160.60:FF:000007">
    <property type="entry name" value="Basic krueppel-like factor 3"/>
    <property type="match status" value="1"/>
</dbReference>
<evidence type="ECO:0000256" key="9">
    <source>
        <dbReference type="SAM" id="MobiDB-lite"/>
    </source>
</evidence>
<dbReference type="EMBL" id="CAJOBZ010000005">
    <property type="protein sequence ID" value="CAF4796111.1"/>
    <property type="molecule type" value="Genomic_DNA"/>
</dbReference>
<keyword evidence="12" id="KW-1185">Reference proteome</keyword>
<organism evidence="11 12">
    <name type="scientific">Pieris macdunnoughi</name>
    <dbReference type="NCBI Taxonomy" id="345717"/>
    <lineage>
        <taxon>Eukaryota</taxon>
        <taxon>Metazoa</taxon>
        <taxon>Ecdysozoa</taxon>
        <taxon>Arthropoda</taxon>
        <taxon>Hexapoda</taxon>
        <taxon>Insecta</taxon>
        <taxon>Pterygota</taxon>
        <taxon>Neoptera</taxon>
        <taxon>Endopterygota</taxon>
        <taxon>Lepidoptera</taxon>
        <taxon>Glossata</taxon>
        <taxon>Ditrysia</taxon>
        <taxon>Papilionoidea</taxon>
        <taxon>Pieridae</taxon>
        <taxon>Pierinae</taxon>
        <taxon>Pieris</taxon>
    </lineage>
</organism>
<evidence type="ECO:0000256" key="8">
    <source>
        <dbReference type="PROSITE-ProRule" id="PRU00042"/>
    </source>
</evidence>
<comment type="subcellular location">
    <subcellularLocation>
        <location evidence="1">Nucleus</location>
    </subcellularLocation>
</comment>
<dbReference type="PANTHER" id="PTHR46179">
    <property type="entry name" value="ZINC FINGER PROTEIN"/>
    <property type="match status" value="1"/>
</dbReference>
<dbReference type="PANTHER" id="PTHR46179:SF13">
    <property type="entry name" value="C2H2-TYPE DOMAIN-CONTAINING PROTEIN"/>
    <property type="match status" value="1"/>
</dbReference>
<dbReference type="AlphaFoldDB" id="A0A821P3N4"/>
<protein>
    <recommendedName>
        <fullName evidence="10">C2H2-type domain-containing protein</fullName>
    </recommendedName>
</protein>
<dbReference type="SUPFAM" id="SSF57667">
    <property type="entry name" value="beta-beta-alpha zinc fingers"/>
    <property type="match status" value="3"/>
</dbReference>
<keyword evidence="3 8" id="KW-0863">Zinc-finger</keyword>
<evidence type="ECO:0000256" key="1">
    <source>
        <dbReference type="ARBA" id="ARBA00004123"/>
    </source>
</evidence>